<reference evidence="1" key="2">
    <citation type="submission" date="2024-06" db="EMBL/GenBank/DDBJ databases">
        <authorList>
            <person name="Plum-Jensen L.E."/>
            <person name="Schramm A."/>
            <person name="Marshall I.P.G."/>
        </authorList>
    </citation>
    <scope>NUCLEOTIDE SEQUENCE</scope>
    <source>
        <strain evidence="1">Rat1</strain>
    </source>
</reference>
<organism evidence="1">
    <name type="scientific">Candidatus Electrothrix aestuarii</name>
    <dbReference type="NCBI Taxonomy" id="3062594"/>
    <lineage>
        <taxon>Bacteria</taxon>
        <taxon>Pseudomonadati</taxon>
        <taxon>Thermodesulfobacteriota</taxon>
        <taxon>Desulfobulbia</taxon>
        <taxon>Desulfobulbales</taxon>
        <taxon>Desulfobulbaceae</taxon>
        <taxon>Candidatus Electrothrix</taxon>
    </lineage>
</organism>
<evidence type="ECO:0000313" key="1">
    <source>
        <dbReference type="EMBL" id="XCN73987.1"/>
    </source>
</evidence>
<name>A0AAU8LXP2_9BACT</name>
<dbReference type="Pfam" id="PF00227">
    <property type="entry name" value="Proteasome"/>
    <property type="match status" value="1"/>
</dbReference>
<proteinExistence type="predicted"/>
<reference evidence="1" key="1">
    <citation type="journal article" date="2024" name="Syst. Appl. Microbiol.">
        <title>First single-strain enrichments of Electrothrix cable bacteria, description of E. aestuarii sp. nov. and E. rattekaaiensis sp. nov., and proposal of a cable bacteria taxonomy following the rules of the SeqCode.</title>
        <authorList>
            <person name="Plum-Jensen L.E."/>
            <person name="Schramm A."/>
            <person name="Marshall I.P.G."/>
        </authorList>
    </citation>
    <scope>NUCLEOTIDE SEQUENCE</scope>
    <source>
        <strain evidence="1">Rat1</strain>
    </source>
</reference>
<dbReference type="Gene3D" id="3.60.20.10">
    <property type="entry name" value="Glutamine Phosphoribosylpyrophosphate, subunit 1, domain 1"/>
    <property type="match status" value="1"/>
</dbReference>
<dbReference type="InterPro" id="IPR029055">
    <property type="entry name" value="Ntn_hydrolases_N"/>
</dbReference>
<dbReference type="GO" id="GO:0051603">
    <property type="term" value="P:proteolysis involved in protein catabolic process"/>
    <property type="evidence" value="ECO:0007669"/>
    <property type="project" value="InterPro"/>
</dbReference>
<dbReference type="InterPro" id="IPR001353">
    <property type="entry name" value="Proteasome_sua/b"/>
</dbReference>
<sequence>MSVVCGVIKDNQVAISCDTQANCGSLILSAAHRINSTKLLKVNGSIIGIVGWSAVSDMIEHLIISNEKLFQFADRMEIFSSLLRLHQEMKENYYLETNEEDDQPVESNQLSAIIINKNGLFSTASYREVNQYRTYWAIGAGNQLALGAMHALYDKPFTAKEIAEAGVLAAVEFEESCGLPLQTEVLNLTNNSMKLTWGHK</sequence>
<dbReference type="KEGG" id="eaj:Q3M24_04310"/>
<protein>
    <submittedName>
        <fullName evidence="1">MFS transporter</fullName>
    </submittedName>
</protein>
<dbReference type="AlphaFoldDB" id="A0AAU8LXP2"/>
<dbReference type="GO" id="GO:0005839">
    <property type="term" value="C:proteasome core complex"/>
    <property type="evidence" value="ECO:0007669"/>
    <property type="project" value="InterPro"/>
</dbReference>
<accession>A0AAU8LXP2</accession>
<gene>
    <name evidence="1" type="ORF">Q3M24_04310</name>
</gene>
<dbReference type="EMBL" id="CP159373">
    <property type="protein sequence ID" value="XCN73987.1"/>
    <property type="molecule type" value="Genomic_DNA"/>
</dbReference>
<dbReference type="SUPFAM" id="SSF56235">
    <property type="entry name" value="N-terminal nucleophile aminohydrolases (Ntn hydrolases)"/>
    <property type="match status" value="1"/>
</dbReference>